<evidence type="ECO:0000313" key="3">
    <source>
        <dbReference type="Proteomes" id="UP000184267"/>
    </source>
</evidence>
<gene>
    <name evidence="2" type="ORF">TRAPUB_9739</name>
</gene>
<dbReference type="AlphaFoldDB" id="A0A1M2W1P1"/>
<name>A0A1M2W1P1_TRAPU</name>
<evidence type="ECO:0000256" key="1">
    <source>
        <dbReference type="SAM" id="MobiDB-lite"/>
    </source>
</evidence>
<accession>A0A1M2W1P1</accession>
<protein>
    <submittedName>
        <fullName evidence="2">Uncharacterized protein</fullName>
    </submittedName>
</protein>
<evidence type="ECO:0000313" key="2">
    <source>
        <dbReference type="EMBL" id="OJT13703.1"/>
    </source>
</evidence>
<dbReference type="OrthoDB" id="3052633at2759"/>
<reference evidence="2 3" key="1">
    <citation type="submission" date="2016-10" db="EMBL/GenBank/DDBJ databases">
        <title>Genome sequence of the basidiomycete white-rot fungus Trametes pubescens.</title>
        <authorList>
            <person name="Makela M.R."/>
            <person name="Granchi Z."/>
            <person name="Peng M."/>
            <person name="De Vries R.P."/>
            <person name="Grigoriev I."/>
            <person name="Riley R."/>
            <person name="Hilden K."/>
        </authorList>
    </citation>
    <scope>NUCLEOTIDE SEQUENCE [LARGE SCALE GENOMIC DNA]</scope>
    <source>
        <strain evidence="2 3">FBCC735</strain>
    </source>
</reference>
<dbReference type="EMBL" id="MNAD01000371">
    <property type="protein sequence ID" value="OJT13703.1"/>
    <property type="molecule type" value="Genomic_DNA"/>
</dbReference>
<dbReference type="Proteomes" id="UP000184267">
    <property type="component" value="Unassembled WGS sequence"/>
</dbReference>
<feature type="compositionally biased region" description="Acidic residues" evidence="1">
    <location>
        <begin position="95"/>
        <end position="107"/>
    </location>
</feature>
<proteinExistence type="predicted"/>
<comment type="caution">
    <text evidence="2">The sequence shown here is derived from an EMBL/GenBank/DDBJ whole genome shotgun (WGS) entry which is preliminary data.</text>
</comment>
<feature type="region of interest" description="Disordered" evidence="1">
    <location>
        <begin position="67"/>
        <end position="131"/>
    </location>
</feature>
<sequence>MPPLHSFTVIFSCRFMLDLRGVYLADALHSHPDSDGGDDTLAPGHAELSRLRFSTSVVGNMGAPLDTFGVGSKSHARSFSGSSWGGRSGWSRETDETEADTLEETSEDPLFVGLHHPVDIELPETPSRVLP</sequence>
<keyword evidence="3" id="KW-1185">Reference proteome</keyword>
<organism evidence="2 3">
    <name type="scientific">Trametes pubescens</name>
    <name type="common">White-rot fungus</name>
    <dbReference type="NCBI Taxonomy" id="154538"/>
    <lineage>
        <taxon>Eukaryota</taxon>
        <taxon>Fungi</taxon>
        <taxon>Dikarya</taxon>
        <taxon>Basidiomycota</taxon>
        <taxon>Agaricomycotina</taxon>
        <taxon>Agaricomycetes</taxon>
        <taxon>Polyporales</taxon>
        <taxon>Polyporaceae</taxon>
        <taxon>Trametes</taxon>
    </lineage>
</organism>